<evidence type="ECO:0000256" key="3">
    <source>
        <dbReference type="ARBA" id="ARBA00023002"/>
    </source>
</evidence>
<dbReference type="GO" id="GO:0005829">
    <property type="term" value="C:cytosol"/>
    <property type="evidence" value="ECO:0007669"/>
    <property type="project" value="TreeGrafter"/>
</dbReference>
<evidence type="ECO:0000256" key="4">
    <source>
        <dbReference type="ARBA" id="ARBA00023277"/>
    </source>
</evidence>
<dbReference type="GO" id="GO:0050661">
    <property type="term" value="F:NADP binding"/>
    <property type="evidence" value="ECO:0007669"/>
    <property type="project" value="InterPro"/>
</dbReference>
<dbReference type="InterPro" id="IPR022675">
    <property type="entry name" value="G6P_DH_C"/>
</dbReference>
<evidence type="ECO:0000256" key="1">
    <source>
        <dbReference type="ARBA" id="ARBA00004921"/>
    </source>
</evidence>
<sequence>QEFRGKIPEAYERLLLDAMQGDASLFARSDEVELAWSICDPILAQWKETNAPELAIYEPGFWGPEESTRWMYEQGRQWFDTCPVLG</sequence>
<keyword evidence="2" id="KW-0521">NADP</keyword>
<dbReference type="SUPFAM" id="SSF55347">
    <property type="entry name" value="Glyceraldehyde-3-phosphate dehydrogenase-like, C-terminal domain"/>
    <property type="match status" value="1"/>
</dbReference>
<dbReference type="AlphaFoldDB" id="X0WAA9"/>
<dbReference type="GO" id="GO:0006006">
    <property type="term" value="P:glucose metabolic process"/>
    <property type="evidence" value="ECO:0007669"/>
    <property type="project" value="InterPro"/>
</dbReference>
<comment type="pathway">
    <text evidence="1">Carbohydrate degradation.</text>
</comment>
<dbReference type="Pfam" id="PF02781">
    <property type="entry name" value="G6PD_C"/>
    <property type="match status" value="1"/>
</dbReference>
<dbReference type="PANTHER" id="PTHR23429:SF0">
    <property type="entry name" value="GLUCOSE-6-PHOSPHATE 1-DEHYDROGENASE"/>
    <property type="match status" value="1"/>
</dbReference>
<dbReference type="GO" id="GO:0009051">
    <property type="term" value="P:pentose-phosphate shunt, oxidative branch"/>
    <property type="evidence" value="ECO:0007669"/>
    <property type="project" value="TreeGrafter"/>
</dbReference>
<evidence type="ECO:0000256" key="2">
    <source>
        <dbReference type="ARBA" id="ARBA00022857"/>
    </source>
</evidence>
<dbReference type="Gene3D" id="3.30.360.10">
    <property type="entry name" value="Dihydrodipicolinate Reductase, domain 2"/>
    <property type="match status" value="1"/>
</dbReference>
<dbReference type="PANTHER" id="PTHR23429">
    <property type="entry name" value="GLUCOSE-6-PHOSPHATE 1-DEHYDROGENASE G6PD"/>
    <property type="match status" value="1"/>
</dbReference>
<dbReference type="GO" id="GO:0004345">
    <property type="term" value="F:glucose-6-phosphate dehydrogenase activity"/>
    <property type="evidence" value="ECO:0007669"/>
    <property type="project" value="InterPro"/>
</dbReference>
<dbReference type="EMBL" id="BARS01038223">
    <property type="protein sequence ID" value="GAG20157.1"/>
    <property type="molecule type" value="Genomic_DNA"/>
</dbReference>
<protein>
    <recommendedName>
        <fullName evidence="5">Glucose-6-phosphate dehydrogenase C-terminal domain-containing protein</fullName>
    </recommendedName>
</protein>
<proteinExistence type="predicted"/>
<dbReference type="InterPro" id="IPR001282">
    <property type="entry name" value="G6P_DH"/>
</dbReference>
<organism evidence="6">
    <name type="scientific">marine sediment metagenome</name>
    <dbReference type="NCBI Taxonomy" id="412755"/>
    <lineage>
        <taxon>unclassified sequences</taxon>
        <taxon>metagenomes</taxon>
        <taxon>ecological metagenomes</taxon>
    </lineage>
</organism>
<evidence type="ECO:0000259" key="5">
    <source>
        <dbReference type="Pfam" id="PF02781"/>
    </source>
</evidence>
<gene>
    <name evidence="6" type="ORF">S01H1_58506</name>
</gene>
<feature type="non-terminal residue" evidence="6">
    <location>
        <position position="1"/>
    </location>
</feature>
<keyword evidence="4" id="KW-0119">Carbohydrate metabolism</keyword>
<accession>X0WAA9</accession>
<reference evidence="6" key="1">
    <citation type="journal article" date="2014" name="Front. Microbiol.">
        <title>High frequency of phylogenetically diverse reductive dehalogenase-homologous genes in deep subseafloor sedimentary metagenomes.</title>
        <authorList>
            <person name="Kawai M."/>
            <person name="Futagami T."/>
            <person name="Toyoda A."/>
            <person name="Takaki Y."/>
            <person name="Nishi S."/>
            <person name="Hori S."/>
            <person name="Arai W."/>
            <person name="Tsubouchi T."/>
            <person name="Morono Y."/>
            <person name="Uchiyama I."/>
            <person name="Ito T."/>
            <person name="Fujiyama A."/>
            <person name="Inagaki F."/>
            <person name="Takami H."/>
        </authorList>
    </citation>
    <scope>NUCLEOTIDE SEQUENCE</scope>
    <source>
        <strain evidence="6">Expedition CK06-06</strain>
    </source>
</reference>
<name>X0WAA9_9ZZZZ</name>
<feature type="domain" description="Glucose-6-phosphate dehydrogenase C-terminal" evidence="5">
    <location>
        <begin position="2"/>
        <end position="78"/>
    </location>
</feature>
<evidence type="ECO:0000313" key="6">
    <source>
        <dbReference type="EMBL" id="GAG20157.1"/>
    </source>
</evidence>
<comment type="caution">
    <text evidence="6">The sequence shown here is derived from an EMBL/GenBank/DDBJ whole genome shotgun (WGS) entry which is preliminary data.</text>
</comment>
<keyword evidence="3" id="KW-0560">Oxidoreductase</keyword>